<evidence type="ECO:0000256" key="1">
    <source>
        <dbReference type="SAM" id="MobiDB-lite"/>
    </source>
</evidence>
<feature type="domain" description="C962R-like N-terminal AEP" evidence="2">
    <location>
        <begin position="24"/>
        <end position="196"/>
    </location>
</feature>
<dbReference type="Proteomes" id="UP000246715">
    <property type="component" value="Segment"/>
</dbReference>
<organism evidence="3 4">
    <name type="scientific">Paramecium bursaria Chlorella virus MT325</name>
    <name type="common">PBCV-MT325</name>
    <dbReference type="NCBI Taxonomy" id="346932"/>
    <lineage>
        <taxon>Viruses</taxon>
        <taxon>Varidnaviria</taxon>
        <taxon>Bamfordvirae</taxon>
        <taxon>Nucleocytoviricota</taxon>
        <taxon>Megaviricetes</taxon>
        <taxon>Algavirales</taxon>
        <taxon>Phycodnaviridae</taxon>
        <taxon>Chlorovirus</taxon>
        <taxon>Chlorovirus conductrix</taxon>
        <taxon>Paramecium bursaria Chlorella virus A1</taxon>
    </lineage>
</organism>
<dbReference type="EMBL" id="DQ491001">
    <property type="protein sequence ID" value="ABT14218.1"/>
    <property type="molecule type" value="Genomic_DNA"/>
</dbReference>
<evidence type="ECO:0000259" key="2">
    <source>
        <dbReference type="Pfam" id="PF23162"/>
    </source>
</evidence>
<proteinExistence type="predicted"/>
<dbReference type="InterPro" id="IPR056443">
    <property type="entry name" value="AEP_C962R"/>
</dbReference>
<sequence>MSEAYIISWCKKRGYYGRTGDLSHVLLDKGVLCVPDSSHEEFLSEYARGVVKGGKFSCVVEYKPKVFRMFYDLDIVATKTLAETMTSSTFSEEIDEILKEICGTTADLFDIGKTEVTLCISNVSKKVADGVKVGIHLTFNNIFVTSTVALHVRSKVLEKLEERNNPFVNKWEDIVDAAVHKGSGMRLPWASKPTEPNRVYVPKLSYTLERGADVREEQLTEIHHSFAATRSLLLNVSLRTRGTLTKLVDSIADDSFESPSMAGSIQHSSLAEYSEIIKEVEKAIPKEYEGRVTGVLKTEFVYMFRHSSKYCANVERQHHSSNTYFLVSRSGLRQCCYSRKVDFEEKSCPCAKFRGDLIELPRKVMTELFPETPPQTPRIVAKPMPADQAEFSINKMEDYVTKVLKPTAKKSNPKPKPKTAKKSSVYAMFMP</sequence>
<reference evidence="3 4" key="1">
    <citation type="journal article" date="2007" name="Virology">
        <title>Sequence and annotation of the 314-kb MT325 and the 321-kb FR483 viruses that infect Chlorella Pbi.</title>
        <authorList>
            <person name="Fitzgerald L.A."/>
            <person name="Graves M.V."/>
            <person name="Li X."/>
            <person name="Feldblyum T."/>
            <person name="Hartigan J."/>
            <person name="Van Etten J.L."/>
        </authorList>
    </citation>
    <scope>NUCLEOTIDE SEQUENCE [LARGE SCALE GENOMIC DNA]</scope>
    <source>
        <strain evidence="3 4">MT325</strain>
    </source>
</reference>
<accession>A7IV44</accession>
<protein>
    <submittedName>
        <fullName evidence="3">Uncharacterized protein M664L</fullName>
    </submittedName>
</protein>
<evidence type="ECO:0000313" key="4">
    <source>
        <dbReference type="Proteomes" id="UP000246715"/>
    </source>
</evidence>
<organismHost>
    <name type="scientific">Paramecium bursaria</name>
    <dbReference type="NCBI Taxonomy" id="74790"/>
</organismHost>
<evidence type="ECO:0000313" key="3">
    <source>
        <dbReference type="EMBL" id="ABT14218.1"/>
    </source>
</evidence>
<feature type="region of interest" description="Disordered" evidence="1">
    <location>
        <begin position="404"/>
        <end position="431"/>
    </location>
</feature>
<dbReference type="Pfam" id="PF23162">
    <property type="entry name" value="AEP_C962R"/>
    <property type="match status" value="1"/>
</dbReference>
<name>A7IV44_PBCVM</name>
<gene>
    <name evidence="3" type="primary">M664L</name>
    <name evidence="3" type="ORF">MT325_M664L</name>
</gene>
<feature type="compositionally biased region" description="Basic residues" evidence="1">
    <location>
        <begin position="407"/>
        <end position="421"/>
    </location>
</feature>